<dbReference type="InterPro" id="IPR002052">
    <property type="entry name" value="DNA_methylase_N6_adenine_CS"/>
</dbReference>
<dbReference type="EMBL" id="JAQPYS010000079">
    <property type="protein sequence ID" value="MDC7137428.1"/>
    <property type="molecule type" value="Genomic_DNA"/>
</dbReference>
<keyword evidence="2" id="KW-1185">Reference proteome</keyword>
<evidence type="ECO:0000313" key="1">
    <source>
        <dbReference type="EMBL" id="MDC7137428.1"/>
    </source>
</evidence>
<reference evidence="1 2" key="1">
    <citation type="submission" date="2023-01" db="EMBL/GenBank/DDBJ databases">
        <title>Exploring GABA producing Bacteroides strains toward improving mental health.</title>
        <authorList>
            <person name="Yousuf B."/>
            <person name="Bouhlel N.E."/>
            <person name="Mottawea W."/>
            <person name="Hammami R."/>
        </authorList>
    </citation>
    <scope>NUCLEOTIDE SEQUENCE [LARGE SCALE GENOMIC DNA]</scope>
    <source>
        <strain evidence="1 2">UO.H1054</strain>
    </source>
</reference>
<comment type="caution">
    <text evidence="1">The sequence shown here is derived from an EMBL/GenBank/DDBJ whole genome shotgun (WGS) entry which is preliminary data.</text>
</comment>
<sequence length="184" mass="22166">MKIYHYNNWHIRANDERYTPRYAVLPIIKYLPQKAIIWCPFDTENSEFVLALKEYGFNVIHSHIAYGKDFYTYEPECWDIIVSNPPFSNKRQVFERCLSFDKPFALIMSNLALNDSFPCRLFKDKELQLLMFDKRIQYNLLERIPFASSYFCHKLLPKQIVFENLDIVKGQMSRMYKDMEDFVK</sequence>
<accession>A0ABT5HA37</accession>
<dbReference type="PROSITE" id="PS00092">
    <property type="entry name" value="N6_MTASE"/>
    <property type="match status" value="1"/>
</dbReference>
<proteinExistence type="predicted"/>
<name>A0ABT5HA37_9BACE</name>
<protein>
    <submittedName>
        <fullName evidence="1">tRNA (Adenine-N(6)-)-methyltransferase</fullName>
    </submittedName>
</protein>
<evidence type="ECO:0000313" key="2">
    <source>
        <dbReference type="Proteomes" id="UP001215398"/>
    </source>
</evidence>
<organism evidence="1 2">
    <name type="scientific">Bacteroides zhangwenhongii</name>
    <dbReference type="NCBI Taxonomy" id="2650157"/>
    <lineage>
        <taxon>Bacteria</taxon>
        <taxon>Pseudomonadati</taxon>
        <taxon>Bacteroidota</taxon>
        <taxon>Bacteroidia</taxon>
        <taxon>Bacteroidales</taxon>
        <taxon>Bacteroidaceae</taxon>
        <taxon>Bacteroides</taxon>
    </lineage>
</organism>
<dbReference type="Proteomes" id="UP001215398">
    <property type="component" value="Unassembled WGS sequence"/>
</dbReference>
<gene>
    <name evidence="1" type="ORF">PQG98_13930</name>
</gene>
<dbReference type="RefSeq" id="WP_272720776.1">
    <property type="nucleotide sequence ID" value="NZ_JAQPYS010000079.1"/>
</dbReference>